<dbReference type="STRING" id="1122204.SAMN05421781_0303"/>
<dbReference type="OrthoDB" id="2808696at2"/>
<organism evidence="1 2">
    <name type="scientific">Marinococcus luteus</name>
    <dbReference type="NCBI Taxonomy" id="1122204"/>
    <lineage>
        <taxon>Bacteria</taxon>
        <taxon>Bacillati</taxon>
        <taxon>Bacillota</taxon>
        <taxon>Bacilli</taxon>
        <taxon>Bacillales</taxon>
        <taxon>Bacillaceae</taxon>
        <taxon>Marinococcus</taxon>
    </lineage>
</organism>
<evidence type="ECO:0000313" key="2">
    <source>
        <dbReference type="Proteomes" id="UP000199488"/>
    </source>
</evidence>
<dbReference type="RefSeq" id="WP_091610393.1">
    <property type="nucleotide sequence ID" value="NZ_FNNC01000001.1"/>
</dbReference>
<name>A0A1H2QGG4_9BACI</name>
<reference evidence="1 2" key="1">
    <citation type="submission" date="2016-10" db="EMBL/GenBank/DDBJ databases">
        <authorList>
            <person name="de Groot N.N."/>
        </authorList>
    </citation>
    <scope>NUCLEOTIDE SEQUENCE [LARGE SCALE GENOMIC DNA]</scope>
    <source>
        <strain evidence="1 2">DSM 23126</strain>
    </source>
</reference>
<evidence type="ECO:0000313" key="1">
    <source>
        <dbReference type="EMBL" id="SDW06030.1"/>
    </source>
</evidence>
<protein>
    <submittedName>
        <fullName evidence="1">Putative PD-(D/E)XK family member</fullName>
    </submittedName>
</protein>
<accession>A0A1H2QGG4</accession>
<dbReference type="EMBL" id="FNNC01000001">
    <property type="protein sequence ID" value="SDW06030.1"/>
    <property type="molecule type" value="Genomic_DNA"/>
</dbReference>
<dbReference type="InterPro" id="IPR025534">
    <property type="entry name" value="DUF4420"/>
</dbReference>
<dbReference type="AlphaFoldDB" id="A0A1H2QGG4"/>
<dbReference type="Pfam" id="PF14390">
    <property type="entry name" value="DUF4420"/>
    <property type="match status" value="1"/>
</dbReference>
<gene>
    <name evidence="1" type="ORF">SAMN05421781_0303</name>
</gene>
<sequence>MDLRQEIERSFANLQKGRASFIEEYNCVVFIFENELYGVAIPYFGKKINESFANVQFYSNQINFGDEEKKYLILASNKYHLRNEFSLICANFADQGSNNTKRSTLLKDPLDWWERWKELLGNTVRNKKTYSIIAEMLVVKYLHLKGEKVKWKPSDYATHDVETEKETYEIKSTSVKYKEEVTINSQFQLKDLDNLILCRYEKSNSGQSVEDLVEDLTNLGWDRTFLNKELNEVGITEGSSSRNHKYKTLEIRKYIVDDKFPGKELLNFLQSFNDPSIGKVSFDINLKGKEYKKIQ</sequence>
<dbReference type="Proteomes" id="UP000199488">
    <property type="component" value="Unassembled WGS sequence"/>
</dbReference>
<keyword evidence="2" id="KW-1185">Reference proteome</keyword>
<proteinExistence type="predicted"/>